<dbReference type="AlphaFoldDB" id="A0A1L9RGW8"/>
<dbReference type="STRING" id="1073089.A0A1L9RGW8"/>
<dbReference type="OrthoDB" id="4480078at2759"/>
<proteinExistence type="predicted"/>
<gene>
    <name evidence="2" type="ORF">ASPWEDRAFT_173528</name>
</gene>
<feature type="chain" id="PRO_5013358673" evidence="1">
    <location>
        <begin position="22"/>
        <end position="270"/>
    </location>
</feature>
<evidence type="ECO:0000256" key="1">
    <source>
        <dbReference type="SAM" id="SignalP"/>
    </source>
</evidence>
<name>A0A1L9RGW8_ASPWE</name>
<evidence type="ECO:0000313" key="2">
    <source>
        <dbReference type="EMBL" id="OJJ34097.1"/>
    </source>
</evidence>
<dbReference type="GeneID" id="63746936"/>
<protein>
    <submittedName>
        <fullName evidence="2">Uncharacterized protein</fullName>
    </submittedName>
</protein>
<dbReference type="RefSeq" id="XP_040687773.1">
    <property type="nucleotide sequence ID" value="XM_040831088.1"/>
</dbReference>
<accession>A0A1L9RGW8</accession>
<organism evidence="2 3">
    <name type="scientific">Aspergillus wentii DTO 134E9</name>
    <dbReference type="NCBI Taxonomy" id="1073089"/>
    <lineage>
        <taxon>Eukaryota</taxon>
        <taxon>Fungi</taxon>
        <taxon>Dikarya</taxon>
        <taxon>Ascomycota</taxon>
        <taxon>Pezizomycotina</taxon>
        <taxon>Eurotiomycetes</taxon>
        <taxon>Eurotiomycetidae</taxon>
        <taxon>Eurotiales</taxon>
        <taxon>Aspergillaceae</taxon>
        <taxon>Aspergillus</taxon>
        <taxon>Aspergillus subgen. Cremei</taxon>
    </lineage>
</organism>
<dbReference type="VEuPathDB" id="FungiDB:ASPWEDRAFT_173528"/>
<dbReference type="Proteomes" id="UP000184383">
    <property type="component" value="Unassembled WGS sequence"/>
</dbReference>
<feature type="signal peptide" evidence="1">
    <location>
        <begin position="1"/>
        <end position="21"/>
    </location>
</feature>
<keyword evidence="1" id="KW-0732">Signal</keyword>
<reference evidence="3" key="1">
    <citation type="journal article" date="2017" name="Genome Biol.">
        <title>Comparative genomics reveals high biological diversity and specific adaptations in the industrially and medically important fungal genus Aspergillus.</title>
        <authorList>
            <person name="de Vries R.P."/>
            <person name="Riley R."/>
            <person name="Wiebenga A."/>
            <person name="Aguilar-Osorio G."/>
            <person name="Amillis S."/>
            <person name="Uchima C.A."/>
            <person name="Anderluh G."/>
            <person name="Asadollahi M."/>
            <person name="Askin M."/>
            <person name="Barry K."/>
            <person name="Battaglia E."/>
            <person name="Bayram O."/>
            <person name="Benocci T."/>
            <person name="Braus-Stromeyer S.A."/>
            <person name="Caldana C."/>
            <person name="Canovas D."/>
            <person name="Cerqueira G.C."/>
            <person name="Chen F."/>
            <person name="Chen W."/>
            <person name="Choi C."/>
            <person name="Clum A."/>
            <person name="Dos Santos R.A."/>
            <person name="Damasio A.R."/>
            <person name="Diallinas G."/>
            <person name="Emri T."/>
            <person name="Fekete E."/>
            <person name="Flipphi M."/>
            <person name="Freyberg S."/>
            <person name="Gallo A."/>
            <person name="Gournas C."/>
            <person name="Habgood R."/>
            <person name="Hainaut M."/>
            <person name="Harispe M.L."/>
            <person name="Henrissat B."/>
            <person name="Hilden K.S."/>
            <person name="Hope R."/>
            <person name="Hossain A."/>
            <person name="Karabika E."/>
            <person name="Karaffa L."/>
            <person name="Karanyi Z."/>
            <person name="Krasevec N."/>
            <person name="Kuo A."/>
            <person name="Kusch H."/>
            <person name="LaButti K."/>
            <person name="Lagendijk E.L."/>
            <person name="Lapidus A."/>
            <person name="Levasseur A."/>
            <person name="Lindquist E."/>
            <person name="Lipzen A."/>
            <person name="Logrieco A.F."/>
            <person name="MacCabe A."/>
            <person name="Maekelae M.R."/>
            <person name="Malavazi I."/>
            <person name="Melin P."/>
            <person name="Meyer V."/>
            <person name="Mielnichuk N."/>
            <person name="Miskei M."/>
            <person name="Molnar A.P."/>
            <person name="Mule G."/>
            <person name="Ngan C.Y."/>
            <person name="Orejas M."/>
            <person name="Orosz E."/>
            <person name="Ouedraogo J.P."/>
            <person name="Overkamp K.M."/>
            <person name="Park H.-S."/>
            <person name="Perrone G."/>
            <person name="Piumi F."/>
            <person name="Punt P.J."/>
            <person name="Ram A.F."/>
            <person name="Ramon A."/>
            <person name="Rauscher S."/>
            <person name="Record E."/>
            <person name="Riano-Pachon D.M."/>
            <person name="Robert V."/>
            <person name="Roehrig J."/>
            <person name="Ruller R."/>
            <person name="Salamov A."/>
            <person name="Salih N.S."/>
            <person name="Samson R.A."/>
            <person name="Sandor E."/>
            <person name="Sanguinetti M."/>
            <person name="Schuetze T."/>
            <person name="Sepcic K."/>
            <person name="Shelest E."/>
            <person name="Sherlock G."/>
            <person name="Sophianopoulou V."/>
            <person name="Squina F.M."/>
            <person name="Sun H."/>
            <person name="Susca A."/>
            <person name="Todd R.B."/>
            <person name="Tsang A."/>
            <person name="Unkles S.E."/>
            <person name="van de Wiele N."/>
            <person name="van Rossen-Uffink D."/>
            <person name="Oliveira J.V."/>
            <person name="Vesth T.C."/>
            <person name="Visser J."/>
            <person name="Yu J.-H."/>
            <person name="Zhou M."/>
            <person name="Andersen M.R."/>
            <person name="Archer D.B."/>
            <person name="Baker S.E."/>
            <person name="Benoit I."/>
            <person name="Brakhage A.A."/>
            <person name="Braus G.H."/>
            <person name="Fischer R."/>
            <person name="Frisvad J.C."/>
            <person name="Goldman G.H."/>
            <person name="Houbraken J."/>
            <person name="Oakley B."/>
            <person name="Pocsi I."/>
            <person name="Scazzocchio C."/>
            <person name="Seiboth B."/>
            <person name="vanKuyk P.A."/>
            <person name="Wortman J."/>
            <person name="Dyer P.S."/>
            <person name="Grigoriev I.V."/>
        </authorList>
    </citation>
    <scope>NUCLEOTIDE SEQUENCE [LARGE SCALE GENOMIC DNA]</scope>
    <source>
        <strain evidence="3">DTO 134E9</strain>
    </source>
</reference>
<sequence length="270" mass="29682">MASRSRSRLLFALALPPVAVGYGIHRGLTTLETKYPSLSPESTTSQALSIPRHLGQQHCPHIHVHAARVPVSALRPYADPARKDTSKLTSQDLQFAWARALIGSPLLRNEARIAGLFTNGRISLGDMGHTAGGFSLKTEDGSPRQLLNGVIVVQRPPGEEGLLGAWIVPDGPRELFEKISRWGYSSRLMSGGRHETSVSEPFEGEGEDKANGPFVEVRLASAHDYEIFPEEGNLQKMIPAWLDRLHRGYARWILHKAVCEVQQNASERGS</sequence>
<keyword evidence="3" id="KW-1185">Reference proteome</keyword>
<dbReference type="EMBL" id="KV878213">
    <property type="protein sequence ID" value="OJJ34097.1"/>
    <property type="molecule type" value="Genomic_DNA"/>
</dbReference>
<evidence type="ECO:0000313" key="3">
    <source>
        <dbReference type="Proteomes" id="UP000184383"/>
    </source>
</evidence>